<keyword evidence="10" id="KW-1185">Reference proteome</keyword>
<dbReference type="PANTHER" id="PTHR30472:SF25">
    <property type="entry name" value="ABC TRANSPORTER PERMEASE PROTEIN MJ0876-RELATED"/>
    <property type="match status" value="1"/>
</dbReference>
<feature type="transmembrane region" description="Helical" evidence="8">
    <location>
        <begin position="84"/>
        <end position="104"/>
    </location>
</feature>
<protein>
    <submittedName>
        <fullName evidence="9">Fe(3+) dicitrate transport system permease protein FecD</fullName>
    </submittedName>
</protein>
<feature type="transmembrane region" description="Helical" evidence="8">
    <location>
        <begin position="272"/>
        <end position="295"/>
    </location>
</feature>
<dbReference type="OrthoDB" id="9811975at2"/>
<dbReference type="InterPro" id="IPR000522">
    <property type="entry name" value="ABC_transptr_permease_BtuC"/>
</dbReference>
<comment type="subcellular location">
    <subcellularLocation>
        <location evidence="1">Cell membrane</location>
        <topology evidence="1">Multi-pass membrane protein</topology>
    </subcellularLocation>
</comment>
<dbReference type="PANTHER" id="PTHR30472">
    <property type="entry name" value="FERRIC ENTEROBACTIN TRANSPORT SYSTEM PERMEASE PROTEIN"/>
    <property type="match status" value="1"/>
</dbReference>
<dbReference type="SUPFAM" id="SSF81345">
    <property type="entry name" value="ABC transporter involved in vitamin B12 uptake, BtuC"/>
    <property type="match status" value="1"/>
</dbReference>
<organism evidence="9 10">
    <name type="scientific">Pseudogemmobacter humi</name>
    <dbReference type="NCBI Taxonomy" id="2483812"/>
    <lineage>
        <taxon>Bacteria</taxon>
        <taxon>Pseudomonadati</taxon>
        <taxon>Pseudomonadota</taxon>
        <taxon>Alphaproteobacteria</taxon>
        <taxon>Rhodobacterales</taxon>
        <taxon>Paracoccaceae</taxon>
        <taxon>Pseudogemmobacter</taxon>
    </lineage>
</organism>
<keyword evidence="4" id="KW-1003">Cell membrane</keyword>
<feature type="transmembrane region" description="Helical" evidence="8">
    <location>
        <begin position="183"/>
        <end position="203"/>
    </location>
</feature>
<evidence type="ECO:0000256" key="8">
    <source>
        <dbReference type="SAM" id="Phobius"/>
    </source>
</evidence>
<evidence type="ECO:0000256" key="4">
    <source>
        <dbReference type="ARBA" id="ARBA00022475"/>
    </source>
</evidence>
<feature type="transmembrane region" description="Helical" evidence="8">
    <location>
        <begin position="302"/>
        <end position="319"/>
    </location>
</feature>
<name>A0A3P5XN21_9RHOB</name>
<dbReference type="AlphaFoldDB" id="A0A3P5XN21"/>
<sequence>MRLILSLAGLCLALFLASLFIGAAPLPFAATLRAWLGQGDPLVVMVMWELRLPRAALAVLIGLSLGLAGAAMQGLLRNPLAEPGIVGTSGFAALGAVLALQTGLADLLPVALPMAALTGAAGSVLLLMALAGPGARTTTLILAGVAISAAAGAMVSLVLNLSPNPFAANEVMFWLMGSLADRSFAHVAVAAPVLALGAVLVWSGRRGLDALSMGEETAASMGIDLRRLRLKLVLGTACLAGAATAVAGMIGFVGLVVPHLLRRLTGGLPSRLMLPAALGGAALLLAADIAVRLILPGRDLKLGVLTALIGTPVFLHLVWKSRGREA</sequence>
<keyword evidence="5 8" id="KW-0812">Transmembrane</keyword>
<keyword evidence="7 8" id="KW-0472">Membrane</keyword>
<comment type="similarity">
    <text evidence="2">Belongs to the binding-protein-dependent transport system permease family. FecCD subfamily.</text>
</comment>
<evidence type="ECO:0000256" key="6">
    <source>
        <dbReference type="ARBA" id="ARBA00022989"/>
    </source>
</evidence>
<keyword evidence="6 8" id="KW-1133">Transmembrane helix</keyword>
<reference evidence="9 10" key="1">
    <citation type="submission" date="2018-11" db="EMBL/GenBank/DDBJ databases">
        <authorList>
            <person name="Criscuolo A."/>
        </authorList>
    </citation>
    <scope>NUCLEOTIDE SEQUENCE [LARGE SCALE GENOMIC DNA]</scope>
    <source>
        <strain evidence="9">ACIP111625</strain>
    </source>
</reference>
<dbReference type="CDD" id="cd06550">
    <property type="entry name" value="TM_ABC_iron-siderophores_like"/>
    <property type="match status" value="1"/>
</dbReference>
<dbReference type="RefSeq" id="WP_124087175.1">
    <property type="nucleotide sequence ID" value="NZ_UXAW01000074.1"/>
</dbReference>
<feature type="transmembrane region" description="Helical" evidence="8">
    <location>
        <begin position="55"/>
        <end position="72"/>
    </location>
</feature>
<dbReference type="InterPro" id="IPR037294">
    <property type="entry name" value="ABC_BtuC-like"/>
</dbReference>
<evidence type="ECO:0000256" key="1">
    <source>
        <dbReference type="ARBA" id="ARBA00004651"/>
    </source>
</evidence>
<evidence type="ECO:0000313" key="10">
    <source>
        <dbReference type="Proteomes" id="UP000277498"/>
    </source>
</evidence>
<proteinExistence type="inferred from homology"/>
<feature type="transmembrane region" description="Helical" evidence="8">
    <location>
        <begin position="232"/>
        <end position="260"/>
    </location>
</feature>
<accession>A0A3P5XN21</accession>
<dbReference type="GO" id="GO:0022857">
    <property type="term" value="F:transmembrane transporter activity"/>
    <property type="evidence" value="ECO:0007669"/>
    <property type="project" value="InterPro"/>
</dbReference>
<feature type="transmembrane region" description="Helical" evidence="8">
    <location>
        <begin position="139"/>
        <end position="163"/>
    </location>
</feature>
<feature type="transmembrane region" description="Helical" evidence="8">
    <location>
        <begin position="110"/>
        <end position="132"/>
    </location>
</feature>
<dbReference type="Pfam" id="PF01032">
    <property type="entry name" value="FecCD"/>
    <property type="match status" value="1"/>
</dbReference>
<keyword evidence="3" id="KW-0813">Transport</keyword>
<evidence type="ECO:0000256" key="7">
    <source>
        <dbReference type="ARBA" id="ARBA00023136"/>
    </source>
</evidence>
<dbReference type="Proteomes" id="UP000277498">
    <property type="component" value="Unassembled WGS sequence"/>
</dbReference>
<evidence type="ECO:0000256" key="2">
    <source>
        <dbReference type="ARBA" id="ARBA00007935"/>
    </source>
</evidence>
<evidence type="ECO:0000256" key="5">
    <source>
        <dbReference type="ARBA" id="ARBA00022692"/>
    </source>
</evidence>
<evidence type="ECO:0000256" key="3">
    <source>
        <dbReference type="ARBA" id="ARBA00022448"/>
    </source>
</evidence>
<gene>
    <name evidence="9" type="primary">fecD_1</name>
    <name evidence="9" type="ORF">XINFAN_02426</name>
</gene>
<dbReference type="EMBL" id="UXAW01000074">
    <property type="protein sequence ID" value="VDC30094.1"/>
    <property type="molecule type" value="Genomic_DNA"/>
</dbReference>
<dbReference type="Gene3D" id="1.10.3470.10">
    <property type="entry name" value="ABC transporter involved in vitamin B12 uptake, BtuC"/>
    <property type="match status" value="1"/>
</dbReference>
<evidence type="ECO:0000313" key="9">
    <source>
        <dbReference type="EMBL" id="VDC30094.1"/>
    </source>
</evidence>
<dbReference type="GO" id="GO:0005886">
    <property type="term" value="C:plasma membrane"/>
    <property type="evidence" value="ECO:0007669"/>
    <property type="project" value="UniProtKB-SubCell"/>
</dbReference>